<dbReference type="Proteomes" id="UP001578633">
    <property type="component" value="Chromosome 8"/>
</dbReference>
<sequence length="288" mass="32300">MALVKKPLSPTGALDAFRSFDVTPAIGTEFPDASLKDWFEAPNADDLLRDLAITVSRRGVVFFRKQDGLTQDMQKTIVQRLEKLTGKPATSSLHRHAVQLNPDADPEILHINSEENKKILKGTEFDPAGPPRQSCRGLWHNDISYEPLPSDYALLRQTQVPSSGGDTLWASGYEVFDRISRPIQALLESLTATFAELRQRDASDPRFQIPRGAPENVGTNLRPTHPVVRTNPVTGWKSVYAVGLHVQRIDGLTHDESEKLKRWLTGLVVENHDLQVRFRWNNVNDVAI</sequence>
<evidence type="ECO:0000256" key="4">
    <source>
        <dbReference type="ARBA" id="ARBA00022964"/>
    </source>
</evidence>
<dbReference type="InterPro" id="IPR051323">
    <property type="entry name" value="AtsK-like"/>
</dbReference>
<evidence type="ECO:0000256" key="6">
    <source>
        <dbReference type="ARBA" id="ARBA00023004"/>
    </source>
</evidence>
<dbReference type="RefSeq" id="XP_069304230.1">
    <property type="nucleotide sequence ID" value="XM_069454822.1"/>
</dbReference>
<dbReference type="InterPro" id="IPR003819">
    <property type="entry name" value="TauD/TfdA-like"/>
</dbReference>
<reference evidence="9 10" key="1">
    <citation type="submission" date="2024-09" db="EMBL/GenBank/DDBJ databases">
        <title>T2T genomes of carrot and Alternaria dauci and their utility for understanding host-pathogen interaction during carrot leaf blight disease.</title>
        <authorList>
            <person name="Liu W."/>
            <person name="Xu S."/>
            <person name="Ou C."/>
            <person name="Liu X."/>
            <person name="Zhuang F."/>
            <person name="Deng X.W."/>
        </authorList>
    </citation>
    <scope>NUCLEOTIDE SEQUENCE [LARGE SCALE GENOMIC DNA]</scope>
    <source>
        <strain evidence="9 10">A2016</strain>
    </source>
</reference>
<dbReference type="Gene3D" id="3.60.130.10">
    <property type="entry name" value="Clavaminate synthase-like"/>
    <property type="match status" value="1"/>
</dbReference>
<dbReference type="InterPro" id="IPR042098">
    <property type="entry name" value="TauD-like_sf"/>
</dbReference>
<evidence type="ECO:0000256" key="3">
    <source>
        <dbReference type="ARBA" id="ARBA00022723"/>
    </source>
</evidence>
<dbReference type="GeneID" id="96088950"/>
<feature type="region of interest" description="Disordered" evidence="7">
    <location>
        <begin position="205"/>
        <end position="224"/>
    </location>
</feature>
<organism evidence="9 10">
    <name type="scientific">Alternaria dauci</name>
    <dbReference type="NCBI Taxonomy" id="48095"/>
    <lineage>
        <taxon>Eukaryota</taxon>
        <taxon>Fungi</taxon>
        <taxon>Dikarya</taxon>
        <taxon>Ascomycota</taxon>
        <taxon>Pezizomycotina</taxon>
        <taxon>Dothideomycetes</taxon>
        <taxon>Pleosporomycetidae</taxon>
        <taxon>Pleosporales</taxon>
        <taxon>Pleosporineae</taxon>
        <taxon>Pleosporaceae</taxon>
        <taxon>Alternaria</taxon>
        <taxon>Alternaria sect. Porri</taxon>
    </lineage>
</organism>
<dbReference type="PANTHER" id="PTHR30468:SF10">
    <property type="entry name" value="TAUD_TFDA-LIKE DOMAIN-CONTAINING PROTEIN"/>
    <property type="match status" value="1"/>
</dbReference>
<feature type="domain" description="TauD/TfdA-like" evidence="8">
    <location>
        <begin position="20"/>
        <end position="288"/>
    </location>
</feature>
<dbReference type="Pfam" id="PF02668">
    <property type="entry name" value="TauD"/>
    <property type="match status" value="1"/>
</dbReference>
<evidence type="ECO:0000256" key="5">
    <source>
        <dbReference type="ARBA" id="ARBA00023002"/>
    </source>
</evidence>
<comment type="similarity">
    <text evidence="2">Belongs to the TfdA dioxygenase family.</text>
</comment>
<keyword evidence="5" id="KW-0560">Oxidoreductase</keyword>
<evidence type="ECO:0000313" key="10">
    <source>
        <dbReference type="Proteomes" id="UP001578633"/>
    </source>
</evidence>
<keyword evidence="4" id="KW-0223">Dioxygenase</keyword>
<comment type="cofactor">
    <cofactor evidence="1">
        <name>Fe(2+)</name>
        <dbReference type="ChEBI" id="CHEBI:29033"/>
    </cofactor>
</comment>
<protein>
    <recommendedName>
        <fullName evidence="8">TauD/TfdA-like domain-containing protein</fullName>
    </recommendedName>
</protein>
<keyword evidence="6" id="KW-0408">Iron</keyword>
<name>A0ABR3UAY0_9PLEO</name>
<evidence type="ECO:0000259" key="8">
    <source>
        <dbReference type="Pfam" id="PF02668"/>
    </source>
</evidence>
<evidence type="ECO:0000256" key="7">
    <source>
        <dbReference type="SAM" id="MobiDB-lite"/>
    </source>
</evidence>
<keyword evidence="3" id="KW-0479">Metal-binding</keyword>
<dbReference type="PANTHER" id="PTHR30468">
    <property type="entry name" value="ALPHA-KETOGLUTARATE-DEPENDENT SULFONATE DIOXYGENASE"/>
    <property type="match status" value="1"/>
</dbReference>
<evidence type="ECO:0000256" key="2">
    <source>
        <dbReference type="ARBA" id="ARBA00005896"/>
    </source>
</evidence>
<evidence type="ECO:0000313" key="9">
    <source>
        <dbReference type="EMBL" id="KAL1793646.1"/>
    </source>
</evidence>
<dbReference type="SUPFAM" id="SSF51197">
    <property type="entry name" value="Clavaminate synthase-like"/>
    <property type="match status" value="1"/>
</dbReference>
<accession>A0ABR3UAY0</accession>
<keyword evidence="10" id="KW-1185">Reference proteome</keyword>
<gene>
    <name evidence="9" type="ORF">ACET3X_008628</name>
</gene>
<dbReference type="EMBL" id="JBHGVX010000008">
    <property type="protein sequence ID" value="KAL1793646.1"/>
    <property type="molecule type" value="Genomic_DNA"/>
</dbReference>
<evidence type="ECO:0000256" key="1">
    <source>
        <dbReference type="ARBA" id="ARBA00001954"/>
    </source>
</evidence>
<proteinExistence type="inferred from homology"/>
<comment type="caution">
    <text evidence="9">The sequence shown here is derived from an EMBL/GenBank/DDBJ whole genome shotgun (WGS) entry which is preliminary data.</text>
</comment>